<proteinExistence type="predicted"/>
<keyword evidence="1" id="KW-0812">Transmembrane</keyword>
<dbReference type="EMBL" id="KN602162">
    <property type="protein sequence ID" value="KHJ80036.1"/>
    <property type="molecule type" value="Genomic_DNA"/>
</dbReference>
<keyword evidence="1" id="KW-1133">Transmembrane helix</keyword>
<protein>
    <submittedName>
        <fullName evidence="2">Uncharacterized protein</fullName>
    </submittedName>
</protein>
<evidence type="ECO:0000313" key="3">
    <source>
        <dbReference type="Proteomes" id="UP000053660"/>
    </source>
</evidence>
<keyword evidence="1" id="KW-0472">Membrane</keyword>
<sequence>MLLHFAYDWNSTAFILSVIGCYACTFLLIQIIAIAILHKIEKRQSMNNLKEMVRNQRI</sequence>
<organism evidence="2 3">
    <name type="scientific">Oesophagostomum dentatum</name>
    <name type="common">Nodular worm</name>
    <dbReference type="NCBI Taxonomy" id="61180"/>
    <lineage>
        <taxon>Eukaryota</taxon>
        <taxon>Metazoa</taxon>
        <taxon>Ecdysozoa</taxon>
        <taxon>Nematoda</taxon>
        <taxon>Chromadorea</taxon>
        <taxon>Rhabditida</taxon>
        <taxon>Rhabditina</taxon>
        <taxon>Rhabditomorpha</taxon>
        <taxon>Strongyloidea</taxon>
        <taxon>Strongylidae</taxon>
        <taxon>Oesophagostomum</taxon>
    </lineage>
</organism>
<dbReference type="Proteomes" id="UP000053660">
    <property type="component" value="Unassembled WGS sequence"/>
</dbReference>
<evidence type="ECO:0000256" key="1">
    <source>
        <dbReference type="SAM" id="Phobius"/>
    </source>
</evidence>
<accession>A0A0B1S812</accession>
<reference evidence="2 3" key="1">
    <citation type="submission" date="2014-03" db="EMBL/GenBank/DDBJ databases">
        <title>Draft genome of the hookworm Oesophagostomum dentatum.</title>
        <authorList>
            <person name="Mitreva M."/>
        </authorList>
    </citation>
    <scope>NUCLEOTIDE SEQUENCE [LARGE SCALE GENOMIC DNA]</scope>
    <source>
        <strain evidence="2 3">OD-Hann</strain>
    </source>
</reference>
<evidence type="ECO:0000313" key="2">
    <source>
        <dbReference type="EMBL" id="KHJ80036.1"/>
    </source>
</evidence>
<dbReference type="AlphaFoldDB" id="A0A0B1S812"/>
<name>A0A0B1S812_OESDE</name>
<gene>
    <name evidence="2" type="ORF">OESDEN_20299</name>
</gene>
<keyword evidence="3" id="KW-1185">Reference proteome</keyword>
<feature type="transmembrane region" description="Helical" evidence="1">
    <location>
        <begin position="12"/>
        <end position="37"/>
    </location>
</feature>